<dbReference type="AlphaFoldDB" id="A0A4R6RHF5"/>
<name>A0A4R6RHF5_9BURK</name>
<gene>
    <name evidence="1" type="ORF">EV672_102101</name>
</gene>
<evidence type="ECO:0000313" key="1">
    <source>
        <dbReference type="EMBL" id="TDP85752.1"/>
    </source>
</evidence>
<protein>
    <submittedName>
        <fullName evidence="1">Uncharacterized protein DUF429</fullName>
    </submittedName>
</protein>
<dbReference type="Proteomes" id="UP000294593">
    <property type="component" value="Unassembled WGS sequence"/>
</dbReference>
<accession>A0A4R6RHF5</accession>
<comment type="caution">
    <text evidence="1">The sequence shown here is derived from an EMBL/GenBank/DDBJ whole genome shotgun (WGS) entry which is preliminary data.</text>
</comment>
<proteinExistence type="predicted"/>
<organism evidence="1 2">
    <name type="scientific">Aquabacterium commune</name>
    <dbReference type="NCBI Taxonomy" id="70586"/>
    <lineage>
        <taxon>Bacteria</taxon>
        <taxon>Pseudomonadati</taxon>
        <taxon>Pseudomonadota</taxon>
        <taxon>Betaproteobacteria</taxon>
        <taxon>Burkholderiales</taxon>
        <taxon>Aquabacterium</taxon>
    </lineage>
</organism>
<keyword evidence="2" id="KW-1185">Reference proteome</keyword>
<sequence>MLSAPSATAPSALPATLLGLDFSCAPSARKPLTLAWGRRAGGVVRLDRVDELPTLAALEAVLAPGASHTGGTSGFIAACDFPFGLPRPFVQALQRHGPGTLPADLDGPACDAAGAPLEAERLVRALHRHCVDRAGFQRLIDGWGDAWHPERTTAHPGSKLLHRATDQAMPGVSSTSPLQTRYVPVGKMYFEGMRRLVDANFTLPGLRAGRTNAIALEAYPGLLASELLGRRSYKSDAKANTPAEVSAQQARLIARMDLLNALEQGRSQRLAGAQGLRLQLSAAQRDHLLSDPKGDRLDAVLCLMQAAWAQRQREEGNAHWGLPPTLDPVEGWILSA</sequence>
<dbReference type="EMBL" id="SNXW01000002">
    <property type="protein sequence ID" value="TDP85752.1"/>
    <property type="molecule type" value="Genomic_DNA"/>
</dbReference>
<dbReference type="RefSeq" id="WP_243738517.1">
    <property type="nucleotide sequence ID" value="NZ_SNXW01000002.1"/>
</dbReference>
<reference evidence="1 2" key="1">
    <citation type="submission" date="2019-03" db="EMBL/GenBank/DDBJ databases">
        <title>Genomic Encyclopedia of Type Strains, Phase IV (KMG-IV): sequencing the most valuable type-strain genomes for metagenomic binning, comparative biology and taxonomic classification.</title>
        <authorList>
            <person name="Goeker M."/>
        </authorList>
    </citation>
    <scope>NUCLEOTIDE SEQUENCE [LARGE SCALE GENOMIC DNA]</scope>
    <source>
        <strain evidence="1 2">DSM 11901</strain>
    </source>
</reference>
<evidence type="ECO:0000313" key="2">
    <source>
        <dbReference type="Proteomes" id="UP000294593"/>
    </source>
</evidence>